<sequence length="310" mass="34630">MQAWFQCFSTHLEHLGFVASKIETSLFMCFHGPTTIYLLIYVDDILVTGNIGSHYPANSQFEPLIFYERSWSLALLLGHRSGVDLHRPAFISIQIDPGSIDTHKDVRLQTVANSCCWWLSLSLHDGDLLSDVFEYHSVVGALQYLTFTSPNIAFFVNQVCQFMHKPARTHLAAIKQILRYLKSTSDDGLVYKPSSLSLTAYADADYAGDPDDRHSTGGLSRAAVHDTRRFAPACGEGLVNRIRSSKSESLTPILSCLVLRVKLDLHSTINLPADCSSGLRAKGINPERDQRAPPPKRRGTLSPRRIHDRH</sequence>
<evidence type="ECO:0000313" key="2">
    <source>
        <dbReference type="EMBL" id="CAB4293873.1"/>
    </source>
</evidence>
<feature type="compositionally biased region" description="Basic residues" evidence="1">
    <location>
        <begin position="294"/>
        <end position="310"/>
    </location>
</feature>
<dbReference type="PANTHER" id="PTHR11439:SF455">
    <property type="entry name" value="RLK (RECEPTOR-LIKE PROTEIN KINASE) 8, PUTATIVE-RELATED"/>
    <property type="match status" value="1"/>
</dbReference>
<evidence type="ECO:0008006" key="4">
    <source>
        <dbReference type="Google" id="ProtNLM"/>
    </source>
</evidence>
<dbReference type="OrthoDB" id="1931513at2759"/>
<accession>A0A6J5W059</accession>
<evidence type="ECO:0000313" key="3">
    <source>
        <dbReference type="Proteomes" id="UP000507245"/>
    </source>
</evidence>
<proteinExistence type="predicted"/>
<dbReference type="PANTHER" id="PTHR11439">
    <property type="entry name" value="GAG-POL-RELATED RETROTRANSPOSON"/>
    <property type="match status" value="1"/>
</dbReference>
<feature type="region of interest" description="Disordered" evidence="1">
    <location>
        <begin position="276"/>
        <end position="310"/>
    </location>
</feature>
<dbReference type="EMBL" id="CAEKKB010000001">
    <property type="protein sequence ID" value="CAB4293873.1"/>
    <property type="molecule type" value="Genomic_DNA"/>
</dbReference>
<gene>
    <name evidence="2" type="ORF">ORAREDHAP_LOCUS3293</name>
</gene>
<name>A0A6J5W059_PRUAR</name>
<keyword evidence="3" id="KW-1185">Reference proteome</keyword>
<dbReference type="Proteomes" id="UP000507245">
    <property type="component" value="Unassembled WGS sequence"/>
</dbReference>
<evidence type="ECO:0000256" key="1">
    <source>
        <dbReference type="SAM" id="MobiDB-lite"/>
    </source>
</evidence>
<dbReference type="AlphaFoldDB" id="A0A6J5W059"/>
<organism evidence="2 3">
    <name type="scientific">Prunus armeniaca</name>
    <name type="common">Apricot</name>
    <name type="synonym">Armeniaca vulgaris</name>
    <dbReference type="NCBI Taxonomy" id="36596"/>
    <lineage>
        <taxon>Eukaryota</taxon>
        <taxon>Viridiplantae</taxon>
        <taxon>Streptophyta</taxon>
        <taxon>Embryophyta</taxon>
        <taxon>Tracheophyta</taxon>
        <taxon>Spermatophyta</taxon>
        <taxon>Magnoliopsida</taxon>
        <taxon>eudicotyledons</taxon>
        <taxon>Gunneridae</taxon>
        <taxon>Pentapetalae</taxon>
        <taxon>rosids</taxon>
        <taxon>fabids</taxon>
        <taxon>Rosales</taxon>
        <taxon>Rosaceae</taxon>
        <taxon>Amygdaloideae</taxon>
        <taxon>Amygdaleae</taxon>
        <taxon>Prunus</taxon>
    </lineage>
</organism>
<reference evidence="3" key="1">
    <citation type="journal article" date="2020" name="Genome Biol.">
        <title>Gamete binning: chromosome-level and haplotype-resolved genome assembly enabled by high-throughput single-cell sequencing of gamete genomes.</title>
        <authorList>
            <person name="Campoy J.A."/>
            <person name="Sun H."/>
            <person name="Goel M."/>
            <person name="Jiao W.-B."/>
            <person name="Folz-Donahue K."/>
            <person name="Wang N."/>
            <person name="Rubio M."/>
            <person name="Liu C."/>
            <person name="Kukat C."/>
            <person name="Ruiz D."/>
            <person name="Huettel B."/>
            <person name="Schneeberger K."/>
        </authorList>
    </citation>
    <scope>NUCLEOTIDE SEQUENCE [LARGE SCALE GENOMIC DNA]</scope>
    <source>
        <strain evidence="3">cv. Rojo Pasion</strain>
    </source>
</reference>
<protein>
    <recommendedName>
        <fullName evidence="4">Reverse transcriptase Ty1/copia-type domain-containing protein</fullName>
    </recommendedName>
</protein>